<feature type="domain" description="Polysaccharide pyruvyl transferase" evidence="1">
    <location>
        <begin position="13"/>
        <end position="315"/>
    </location>
</feature>
<proteinExistence type="predicted"/>
<dbReference type="EMBL" id="NFLB01000014">
    <property type="protein sequence ID" value="OUQ04142.1"/>
    <property type="molecule type" value="Genomic_DNA"/>
</dbReference>
<dbReference type="RefSeq" id="WP_087257801.1">
    <property type="nucleotide sequence ID" value="NZ_NFLB01000014.1"/>
</dbReference>
<dbReference type="PANTHER" id="PTHR36836:SF1">
    <property type="entry name" value="COLANIC ACID BIOSYNTHESIS PROTEIN WCAK"/>
    <property type="match status" value="1"/>
</dbReference>
<sequence length="379" mass="44862">MRILLIGEVYSSNLGDGVICETAYSIIKKKYKNMEVEFFDLTFRNYFLKYEDFTPIFNEKNNKIKIKQVIFDNFFNNNFGEFIIKYKEIQHNKDKLKILCKNQYNLCIFAGGSLFMDYFCLSIYKIIKICSKNEIPIVFNACGISKNENIILKKLLANALNKNIVKNISLRDGYEDFEKRYHYKDKIIKTHDIAINCAEEYNVKKSRCSKIVGLGVMYIKDYEKDLIIFWENIINSLKKRKIKYKIFCNGDIYDYNFIKQLEDKGIFEVDKIEKRPERPKDLISLIANYSRIISFRLHSHIIAASLEIPSVAVVWNAKVIEFFKQINRSQYCFYINTNVEEIIDCVCNADVDKNKITNMKNRSKKNLEYMISEVLYTYK</sequence>
<name>A0A1Y4QHU0_9FIRM</name>
<organism evidence="2 3">
    <name type="scientific">Thomasclavelia spiroformis</name>
    <dbReference type="NCBI Taxonomy" id="29348"/>
    <lineage>
        <taxon>Bacteria</taxon>
        <taxon>Bacillati</taxon>
        <taxon>Bacillota</taxon>
        <taxon>Erysipelotrichia</taxon>
        <taxon>Erysipelotrichales</taxon>
        <taxon>Coprobacillaceae</taxon>
        <taxon>Thomasclavelia</taxon>
    </lineage>
</organism>
<dbReference type="Proteomes" id="UP000196258">
    <property type="component" value="Unassembled WGS sequence"/>
</dbReference>
<evidence type="ECO:0000313" key="3">
    <source>
        <dbReference type="Proteomes" id="UP000196258"/>
    </source>
</evidence>
<gene>
    <name evidence="2" type="ORF">B5E91_11530</name>
</gene>
<reference evidence="3" key="1">
    <citation type="submission" date="2017-04" db="EMBL/GenBank/DDBJ databases">
        <title>Function of individual gut microbiota members based on whole genome sequencing of pure cultures obtained from chicken caecum.</title>
        <authorList>
            <person name="Medvecky M."/>
            <person name="Cejkova D."/>
            <person name="Polansky O."/>
            <person name="Karasova D."/>
            <person name="Kubasova T."/>
            <person name="Cizek A."/>
            <person name="Rychlik I."/>
        </authorList>
    </citation>
    <scope>NUCLEOTIDE SEQUENCE [LARGE SCALE GENOMIC DNA]</scope>
    <source>
        <strain evidence="3">An149</strain>
    </source>
</reference>
<dbReference type="AlphaFoldDB" id="A0A1Y4QHU0"/>
<accession>A0A1Y4QHU0</accession>
<evidence type="ECO:0000259" key="1">
    <source>
        <dbReference type="Pfam" id="PF04230"/>
    </source>
</evidence>
<dbReference type="InterPro" id="IPR007345">
    <property type="entry name" value="Polysacch_pyruvyl_Trfase"/>
</dbReference>
<dbReference type="PANTHER" id="PTHR36836">
    <property type="entry name" value="COLANIC ACID BIOSYNTHESIS PROTEIN WCAK"/>
    <property type="match status" value="1"/>
</dbReference>
<evidence type="ECO:0000313" key="2">
    <source>
        <dbReference type="EMBL" id="OUQ04142.1"/>
    </source>
</evidence>
<dbReference type="Pfam" id="PF04230">
    <property type="entry name" value="PS_pyruv_trans"/>
    <property type="match status" value="1"/>
</dbReference>
<protein>
    <recommendedName>
        <fullName evidence="1">Polysaccharide pyruvyl transferase domain-containing protein</fullName>
    </recommendedName>
</protein>
<comment type="caution">
    <text evidence="2">The sequence shown here is derived from an EMBL/GenBank/DDBJ whole genome shotgun (WGS) entry which is preliminary data.</text>
</comment>